<dbReference type="AlphaFoldDB" id="A0A133ZX85"/>
<dbReference type="GO" id="GO:0003700">
    <property type="term" value="F:DNA-binding transcription factor activity"/>
    <property type="evidence" value="ECO:0007669"/>
    <property type="project" value="InterPro"/>
</dbReference>
<dbReference type="SUPFAM" id="SSF51215">
    <property type="entry name" value="Regulatory protein AraC"/>
    <property type="match status" value="1"/>
</dbReference>
<dbReference type="PANTHER" id="PTHR43280">
    <property type="entry name" value="ARAC-FAMILY TRANSCRIPTIONAL REGULATOR"/>
    <property type="match status" value="1"/>
</dbReference>
<dbReference type="Proteomes" id="UP000070394">
    <property type="component" value="Unassembled WGS sequence"/>
</dbReference>
<dbReference type="InterPro" id="IPR018062">
    <property type="entry name" value="HTH_AraC-typ_CS"/>
</dbReference>
<gene>
    <name evidence="5" type="ORF">HMPREF1866_00824</name>
</gene>
<accession>A0A133ZX85</accession>
<dbReference type="PROSITE" id="PS01124">
    <property type="entry name" value="HTH_ARAC_FAMILY_2"/>
    <property type="match status" value="1"/>
</dbReference>
<evidence type="ECO:0000259" key="4">
    <source>
        <dbReference type="PROSITE" id="PS01124"/>
    </source>
</evidence>
<dbReference type="GO" id="GO:0043565">
    <property type="term" value="F:sequence-specific DNA binding"/>
    <property type="evidence" value="ECO:0007669"/>
    <property type="project" value="InterPro"/>
</dbReference>
<dbReference type="InterPro" id="IPR009057">
    <property type="entry name" value="Homeodomain-like_sf"/>
</dbReference>
<dbReference type="EMBL" id="LSDA01000020">
    <property type="protein sequence ID" value="KXB60041.1"/>
    <property type="molecule type" value="Genomic_DNA"/>
</dbReference>
<sequence>MLDNAGIKIALGEKISCEQIEGINDNMNEAHYHEFFELYYLESGERCHILNNEYIPIKPGDFILFPPYAMHRSFGRENIPFKRIVLYFYTDQIESESMYQKLLNNCGYYHCNKNNSFSIHRILEMLLAEEENTNKFSNEYRKTLLNLLLITILRQAKPEERVNDKNRISQIIHYIHNNYKENLSLEILSEKFFISKYHLSREFKKRTDKTIVQYINKTRIMHAQRKIMETKKSLTEISHETGFASLTHFNRIFKAETNLTPSEYRKIYLCKKENSLA</sequence>
<dbReference type="OrthoDB" id="2112176at2"/>
<dbReference type="Pfam" id="PF12833">
    <property type="entry name" value="HTH_18"/>
    <property type="match status" value="1"/>
</dbReference>
<evidence type="ECO:0000256" key="3">
    <source>
        <dbReference type="ARBA" id="ARBA00023163"/>
    </source>
</evidence>
<feature type="domain" description="HTH araC/xylS-type" evidence="4">
    <location>
        <begin position="169"/>
        <end position="267"/>
    </location>
</feature>
<dbReference type="InterPro" id="IPR018060">
    <property type="entry name" value="HTH_AraC"/>
</dbReference>
<dbReference type="InterPro" id="IPR020449">
    <property type="entry name" value="Tscrpt_reg_AraC-type_HTH"/>
</dbReference>
<evidence type="ECO:0000256" key="2">
    <source>
        <dbReference type="ARBA" id="ARBA00023125"/>
    </source>
</evidence>
<dbReference type="SMART" id="SM00342">
    <property type="entry name" value="HTH_ARAC"/>
    <property type="match status" value="1"/>
</dbReference>
<keyword evidence="3" id="KW-0804">Transcription</keyword>
<keyword evidence="6" id="KW-1185">Reference proteome</keyword>
<dbReference type="RefSeq" id="WP_060930725.1">
    <property type="nucleotide sequence ID" value="NZ_KQ959781.1"/>
</dbReference>
<proteinExistence type="predicted"/>
<evidence type="ECO:0000313" key="6">
    <source>
        <dbReference type="Proteomes" id="UP000070394"/>
    </source>
</evidence>
<comment type="caution">
    <text evidence="5">The sequence shown here is derived from an EMBL/GenBank/DDBJ whole genome shotgun (WGS) entry which is preliminary data.</text>
</comment>
<protein>
    <submittedName>
        <fullName evidence="5">Transcriptional regulator, AraC family</fullName>
    </submittedName>
</protein>
<dbReference type="PRINTS" id="PR00032">
    <property type="entry name" value="HTHARAC"/>
</dbReference>
<dbReference type="PANTHER" id="PTHR43280:SF2">
    <property type="entry name" value="HTH-TYPE TRANSCRIPTIONAL REGULATOR EXSA"/>
    <property type="match status" value="1"/>
</dbReference>
<dbReference type="Gene3D" id="1.10.10.60">
    <property type="entry name" value="Homeodomain-like"/>
    <property type="match status" value="2"/>
</dbReference>
<dbReference type="InterPro" id="IPR014710">
    <property type="entry name" value="RmlC-like_jellyroll"/>
</dbReference>
<dbReference type="SUPFAM" id="SSF46689">
    <property type="entry name" value="Homeodomain-like"/>
    <property type="match status" value="2"/>
</dbReference>
<keyword evidence="1" id="KW-0805">Transcription regulation</keyword>
<dbReference type="Gene3D" id="2.60.120.10">
    <property type="entry name" value="Jelly Rolls"/>
    <property type="match status" value="1"/>
</dbReference>
<name>A0A133ZX85_9FIRM</name>
<evidence type="ECO:0000256" key="1">
    <source>
        <dbReference type="ARBA" id="ARBA00023015"/>
    </source>
</evidence>
<organism evidence="5 6">
    <name type="scientific">Lachnoanaerobaculum saburreum</name>
    <dbReference type="NCBI Taxonomy" id="467210"/>
    <lineage>
        <taxon>Bacteria</taxon>
        <taxon>Bacillati</taxon>
        <taxon>Bacillota</taxon>
        <taxon>Clostridia</taxon>
        <taxon>Lachnospirales</taxon>
        <taxon>Lachnospiraceae</taxon>
        <taxon>Lachnoanaerobaculum</taxon>
    </lineage>
</organism>
<evidence type="ECO:0000313" key="5">
    <source>
        <dbReference type="EMBL" id="KXB60041.1"/>
    </source>
</evidence>
<keyword evidence="2" id="KW-0238">DNA-binding</keyword>
<reference evidence="6" key="1">
    <citation type="submission" date="2016-01" db="EMBL/GenBank/DDBJ databases">
        <authorList>
            <person name="Mitreva M."/>
            <person name="Pepin K.H."/>
            <person name="Mihindukulasuriya K.A."/>
            <person name="Fulton R."/>
            <person name="Fronick C."/>
            <person name="O'Laughlin M."/>
            <person name="Miner T."/>
            <person name="Herter B."/>
            <person name="Rosa B.A."/>
            <person name="Cordes M."/>
            <person name="Tomlinson C."/>
            <person name="Wollam A."/>
            <person name="Palsikar V.B."/>
            <person name="Mardis E.R."/>
            <person name="Wilson R.K."/>
        </authorList>
    </citation>
    <scope>NUCLEOTIDE SEQUENCE [LARGE SCALE GENOMIC DNA]</scope>
    <source>
        <strain evidence="6">DNF00896</strain>
    </source>
</reference>
<dbReference type="Pfam" id="PF02311">
    <property type="entry name" value="AraC_binding"/>
    <property type="match status" value="1"/>
</dbReference>
<dbReference type="PATRIC" id="fig|467210.3.peg.813"/>
<dbReference type="STRING" id="467210.HMPREF1866_00824"/>
<dbReference type="InterPro" id="IPR037923">
    <property type="entry name" value="HTH-like"/>
</dbReference>
<dbReference type="InterPro" id="IPR003313">
    <property type="entry name" value="AraC-bd"/>
</dbReference>
<dbReference type="PROSITE" id="PS00041">
    <property type="entry name" value="HTH_ARAC_FAMILY_1"/>
    <property type="match status" value="1"/>
</dbReference>